<dbReference type="InterPro" id="IPR020449">
    <property type="entry name" value="Tscrpt_reg_AraC-type_HTH"/>
</dbReference>
<dbReference type="InterPro" id="IPR018060">
    <property type="entry name" value="HTH_AraC"/>
</dbReference>
<evidence type="ECO:0000256" key="1">
    <source>
        <dbReference type="ARBA" id="ARBA00023015"/>
    </source>
</evidence>
<keyword evidence="2" id="KW-0238">DNA-binding</keyword>
<evidence type="ECO:0000313" key="6">
    <source>
        <dbReference type="Proteomes" id="UP000274593"/>
    </source>
</evidence>
<evidence type="ECO:0000256" key="3">
    <source>
        <dbReference type="ARBA" id="ARBA00023163"/>
    </source>
</evidence>
<accession>A0A3S8R846</accession>
<dbReference type="EMBL" id="CP032548">
    <property type="protein sequence ID" value="AZJ35864.1"/>
    <property type="molecule type" value="Genomic_DNA"/>
</dbReference>
<dbReference type="GO" id="GO:0043565">
    <property type="term" value="F:sequence-specific DNA binding"/>
    <property type="evidence" value="ECO:0007669"/>
    <property type="project" value="InterPro"/>
</dbReference>
<reference evidence="5 6" key="1">
    <citation type="submission" date="2018-09" db="EMBL/GenBank/DDBJ databases">
        <title>Insights into the microbiota of Asian seabass (Lates calcarifer) with tenacibaculosis symptoms and description of sp. nov. Tenacibaculum singaporense.</title>
        <authorList>
            <person name="Miyake S."/>
            <person name="Soh M."/>
            <person name="Azman M.N."/>
            <person name="Ngoh S.Y."/>
            <person name="Orban L."/>
        </authorList>
    </citation>
    <scope>NUCLEOTIDE SEQUENCE [LARGE SCALE GENOMIC DNA]</scope>
    <source>
        <strain evidence="5 6">DSM 106434</strain>
    </source>
</reference>
<dbReference type="Gene3D" id="1.10.10.60">
    <property type="entry name" value="Homeodomain-like"/>
    <property type="match status" value="1"/>
</dbReference>
<dbReference type="PRINTS" id="PR00032">
    <property type="entry name" value="HTHARAC"/>
</dbReference>
<dbReference type="InterPro" id="IPR018062">
    <property type="entry name" value="HTH_AraC-typ_CS"/>
</dbReference>
<dbReference type="PROSITE" id="PS01124">
    <property type="entry name" value="HTH_ARAC_FAMILY_2"/>
    <property type="match status" value="1"/>
</dbReference>
<evidence type="ECO:0000313" key="5">
    <source>
        <dbReference type="EMBL" id="AZJ35864.1"/>
    </source>
</evidence>
<dbReference type="PROSITE" id="PS00041">
    <property type="entry name" value="HTH_ARAC_FAMILY_1"/>
    <property type="match status" value="1"/>
</dbReference>
<sequence>MQQLSKGKYYGAHTQKLNFDQFLVTDTIYTHDKVDWHYHENPYFTFLLEGKLYEANKKESYYLESGSLVFHNWQDAHYNIKPPEHTRGFHIELTKDWFTNFDISLSNAEGSIQVENPYIKQHIYKIFLETKKRDEFSKISIEMLLLNTFGAIEKESEDQKEKRPRWVAKILEIIHEQPELCTSLSDLAIELNIHPVHLSRQFPKYFYTSLGNYIKTVKLNKALIQIIKKESSITQIAIDSGFYDQSHFIASFKKSFNLTPLAYRKITTDVNFIQF</sequence>
<dbReference type="Proteomes" id="UP000274593">
    <property type="component" value="Chromosome"/>
</dbReference>
<evidence type="ECO:0000256" key="2">
    <source>
        <dbReference type="ARBA" id="ARBA00023125"/>
    </source>
</evidence>
<dbReference type="KEGG" id="tsig:D6T69_10155"/>
<dbReference type="SMART" id="SM00342">
    <property type="entry name" value="HTH_ARAC"/>
    <property type="match status" value="1"/>
</dbReference>
<proteinExistence type="predicted"/>
<dbReference type="InterPro" id="IPR037923">
    <property type="entry name" value="HTH-like"/>
</dbReference>
<dbReference type="InterPro" id="IPR009057">
    <property type="entry name" value="Homeodomain-like_sf"/>
</dbReference>
<organism evidence="5 6">
    <name type="scientific">Tenacibaculum singaporense</name>
    <dbReference type="NCBI Taxonomy" id="2358479"/>
    <lineage>
        <taxon>Bacteria</taxon>
        <taxon>Pseudomonadati</taxon>
        <taxon>Bacteroidota</taxon>
        <taxon>Flavobacteriia</taxon>
        <taxon>Flavobacteriales</taxon>
        <taxon>Flavobacteriaceae</taxon>
        <taxon>Tenacibaculum</taxon>
    </lineage>
</organism>
<dbReference type="PANTHER" id="PTHR43280:SF2">
    <property type="entry name" value="HTH-TYPE TRANSCRIPTIONAL REGULATOR EXSA"/>
    <property type="match status" value="1"/>
</dbReference>
<dbReference type="GO" id="GO:0003700">
    <property type="term" value="F:DNA-binding transcription factor activity"/>
    <property type="evidence" value="ECO:0007669"/>
    <property type="project" value="InterPro"/>
</dbReference>
<feature type="domain" description="HTH araC/xylS-type" evidence="4">
    <location>
        <begin position="168"/>
        <end position="266"/>
    </location>
</feature>
<keyword evidence="6" id="KW-1185">Reference proteome</keyword>
<keyword evidence="3" id="KW-0804">Transcription</keyword>
<dbReference type="SUPFAM" id="SSF51215">
    <property type="entry name" value="Regulatory protein AraC"/>
    <property type="match status" value="1"/>
</dbReference>
<evidence type="ECO:0000259" key="4">
    <source>
        <dbReference type="PROSITE" id="PS01124"/>
    </source>
</evidence>
<gene>
    <name evidence="5" type="ORF">D6T69_10155</name>
</gene>
<dbReference type="SUPFAM" id="SSF46689">
    <property type="entry name" value="Homeodomain-like"/>
    <property type="match status" value="1"/>
</dbReference>
<dbReference type="PANTHER" id="PTHR43280">
    <property type="entry name" value="ARAC-FAMILY TRANSCRIPTIONAL REGULATOR"/>
    <property type="match status" value="1"/>
</dbReference>
<dbReference type="Pfam" id="PF12833">
    <property type="entry name" value="HTH_18"/>
    <property type="match status" value="1"/>
</dbReference>
<dbReference type="AlphaFoldDB" id="A0A3S8R846"/>
<keyword evidence="1" id="KW-0805">Transcription regulation</keyword>
<dbReference type="RefSeq" id="WP_125067624.1">
    <property type="nucleotide sequence ID" value="NZ_CP032548.1"/>
</dbReference>
<name>A0A3S8R846_9FLAO</name>
<protein>
    <submittedName>
        <fullName evidence="5">AraC family transcriptional regulator</fullName>
    </submittedName>
</protein>